<evidence type="ECO:0000313" key="3">
    <source>
        <dbReference type="EMBL" id="TQM04213.1"/>
    </source>
</evidence>
<dbReference type="RefSeq" id="WP_142061411.1">
    <property type="nucleotide sequence ID" value="NZ_VFPA01000005.1"/>
</dbReference>
<evidence type="ECO:0000256" key="2">
    <source>
        <dbReference type="SAM" id="Phobius"/>
    </source>
</evidence>
<feature type="compositionally biased region" description="Low complexity" evidence="1">
    <location>
        <begin position="15"/>
        <end position="31"/>
    </location>
</feature>
<protein>
    <submittedName>
        <fullName evidence="3">Putative superfamily III holin-X</fullName>
    </submittedName>
</protein>
<reference evidence="3 4" key="1">
    <citation type="submission" date="2019-06" db="EMBL/GenBank/DDBJ databases">
        <title>Sequencing the genomes of 1000 actinobacteria strains.</title>
        <authorList>
            <person name="Klenk H.-P."/>
        </authorList>
    </citation>
    <scope>NUCLEOTIDE SEQUENCE [LARGE SCALE GENOMIC DNA]</scope>
    <source>
        <strain evidence="3 4">DSM 45301</strain>
    </source>
</reference>
<keyword evidence="2" id="KW-0472">Membrane</keyword>
<dbReference type="EMBL" id="VFPA01000005">
    <property type="protein sequence ID" value="TQM04213.1"/>
    <property type="molecule type" value="Genomic_DNA"/>
</dbReference>
<evidence type="ECO:0000256" key="1">
    <source>
        <dbReference type="SAM" id="MobiDB-lite"/>
    </source>
</evidence>
<sequence>MTPQTTDVPSQRATSASGAPVAGAGSSPGPHGAHESLSTATTGELVQRLSTQVSELIRRELDLARAELGAKGKRAGAGAGLAGAGGVVALFGVGALIAAAIAGLATVVPVWLSALIIGVVLLLVAGVLALAGRSQLRQATPPVPEQAVHGVQEDVATVKGAVHR</sequence>
<comment type="caution">
    <text evidence="3">The sequence shown here is derived from an EMBL/GenBank/DDBJ whole genome shotgun (WGS) entry which is preliminary data.</text>
</comment>
<keyword evidence="4" id="KW-1185">Reference proteome</keyword>
<dbReference type="Pfam" id="PF07332">
    <property type="entry name" value="Phage_holin_3_6"/>
    <property type="match status" value="1"/>
</dbReference>
<gene>
    <name evidence="3" type="ORF">FB558_7244</name>
</gene>
<dbReference type="Proteomes" id="UP000315677">
    <property type="component" value="Unassembled WGS sequence"/>
</dbReference>
<evidence type="ECO:0000313" key="4">
    <source>
        <dbReference type="Proteomes" id="UP000315677"/>
    </source>
</evidence>
<name>A0A543D4F8_9PSEU</name>
<feature type="compositionally biased region" description="Polar residues" evidence="1">
    <location>
        <begin position="1"/>
        <end position="14"/>
    </location>
</feature>
<accession>A0A543D4F8</accession>
<organism evidence="3 4">
    <name type="scientific">Pseudonocardia kunmingensis</name>
    <dbReference type="NCBI Taxonomy" id="630975"/>
    <lineage>
        <taxon>Bacteria</taxon>
        <taxon>Bacillati</taxon>
        <taxon>Actinomycetota</taxon>
        <taxon>Actinomycetes</taxon>
        <taxon>Pseudonocardiales</taxon>
        <taxon>Pseudonocardiaceae</taxon>
        <taxon>Pseudonocardia</taxon>
    </lineage>
</organism>
<feature type="region of interest" description="Disordered" evidence="1">
    <location>
        <begin position="1"/>
        <end position="41"/>
    </location>
</feature>
<feature type="transmembrane region" description="Helical" evidence="2">
    <location>
        <begin position="110"/>
        <end position="131"/>
    </location>
</feature>
<proteinExistence type="predicted"/>
<dbReference type="OrthoDB" id="4870234at2"/>
<dbReference type="InterPro" id="IPR009937">
    <property type="entry name" value="Phage_holin_3_6"/>
</dbReference>
<keyword evidence="2" id="KW-0812">Transmembrane</keyword>
<dbReference type="AlphaFoldDB" id="A0A543D4F8"/>
<feature type="transmembrane region" description="Helical" evidence="2">
    <location>
        <begin position="81"/>
        <end position="104"/>
    </location>
</feature>
<keyword evidence="2" id="KW-1133">Transmembrane helix</keyword>